<gene>
    <name evidence="2" type="ORF">SCMC78_09030</name>
</gene>
<feature type="region of interest" description="Disordered" evidence="1">
    <location>
        <begin position="1"/>
        <end position="74"/>
    </location>
</feature>
<name>A0AB33K6J8_9ACTN</name>
<feature type="compositionally biased region" description="Basic and acidic residues" evidence="1">
    <location>
        <begin position="56"/>
        <end position="74"/>
    </location>
</feature>
<accession>A0AB33K6J8</accession>
<organism evidence="2">
    <name type="scientific">Streptomyces sp. CMC78</name>
    <dbReference type="NCBI Taxonomy" id="3231512"/>
    <lineage>
        <taxon>Bacteria</taxon>
        <taxon>Bacillati</taxon>
        <taxon>Actinomycetota</taxon>
        <taxon>Actinomycetes</taxon>
        <taxon>Kitasatosporales</taxon>
        <taxon>Streptomycetaceae</taxon>
        <taxon>Streptomyces</taxon>
    </lineage>
</organism>
<dbReference type="AlphaFoldDB" id="A0AB33K6J8"/>
<dbReference type="KEGG" id="stcm:SCMC78_09030"/>
<reference evidence="2" key="1">
    <citation type="submission" date="2024-07" db="EMBL/GenBank/DDBJ databases">
        <title>Complete genome sequences of cellulolytic bacteria, Kitasatospora sp. CMC57 and Streptomyces sp. CMC78, isolated from Japanese agricultural soil.</title>
        <authorList>
            <person name="Hashimoto T."/>
            <person name="Ito M."/>
            <person name="Iwamoto M."/>
            <person name="Fukahori D."/>
            <person name="Shoda T."/>
            <person name="Sakoda M."/>
            <person name="Morohoshi T."/>
            <person name="Mitsuboshi M."/>
            <person name="Nishizawa T."/>
        </authorList>
    </citation>
    <scope>NUCLEOTIDE SEQUENCE</scope>
    <source>
        <strain evidence="2">CMC78</strain>
    </source>
</reference>
<evidence type="ECO:0000313" key="2">
    <source>
        <dbReference type="EMBL" id="BFP51096.1"/>
    </source>
</evidence>
<sequence>MTDEDATGRTGGRPPVTASVRVHNEAPRSLVARIESVPPRGRTSRPVLVCGTTPTDQHDTRHTTRRKEEDAWQR</sequence>
<evidence type="ECO:0008006" key="3">
    <source>
        <dbReference type="Google" id="ProtNLM"/>
    </source>
</evidence>
<proteinExistence type="predicted"/>
<protein>
    <recommendedName>
        <fullName evidence="3">Ig-like domain-containing protein</fullName>
    </recommendedName>
</protein>
<evidence type="ECO:0000256" key="1">
    <source>
        <dbReference type="SAM" id="MobiDB-lite"/>
    </source>
</evidence>
<dbReference type="EMBL" id="AP035884">
    <property type="protein sequence ID" value="BFP51096.1"/>
    <property type="molecule type" value="Genomic_DNA"/>
</dbReference>